<feature type="domain" description="Nitroreductase" evidence="3">
    <location>
        <begin position="9"/>
        <end position="155"/>
    </location>
</feature>
<reference evidence="4 5" key="2">
    <citation type="journal article" date="2011" name="ISME J.">
        <title>RNA-seq reveals cooperative metabolic interactions between two termite-gut spirochete species in co-culture.</title>
        <authorList>
            <person name="Rosenthal A.Z."/>
            <person name="Matson E.G."/>
            <person name="Eldar A."/>
            <person name="Leadbetter J.R."/>
        </authorList>
    </citation>
    <scope>NUCLEOTIDE SEQUENCE [LARGE SCALE GENOMIC DNA]</scope>
    <source>
        <strain evidence="5">ATCC BAA-888 / DSM 13862 / ZAS-9</strain>
    </source>
</reference>
<dbReference type="AlphaFoldDB" id="F5YAN5"/>
<dbReference type="HOGENOM" id="CLU_070764_7_0_12"/>
<evidence type="ECO:0000259" key="3">
    <source>
        <dbReference type="Pfam" id="PF00881"/>
    </source>
</evidence>
<keyword evidence="5" id="KW-1185">Reference proteome</keyword>
<evidence type="ECO:0000313" key="5">
    <source>
        <dbReference type="Proteomes" id="UP000009222"/>
    </source>
</evidence>
<sequence length="174" mass="19072">MSKNTLEDLKKRRSIRAYKLGQIKDKELDAVLEAGTWAPTGMGCQGVVIVAVQKAEVIAKIQKLNADVLKDPKAEPFYKAPTVLNIFVDKTKPTPIENGNLVIGNILNAAAALDLGACYIYRAKEVFSSKDGKALVKEWGLSADYEAVGHVLLGYANEKPEAKPRKTDYIIKIK</sequence>
<name>F5YAN5_LEAAZ</name>
<dbReference type="EMBL" id="CP001841">
    <property type="protein sequence ID" value="AEF81043.1"/>
    <property type="molecule type" value="Genomic_DNA"/>
</dbReference>
<dbReference type="SUPFAM" id="SSF55469">
    <property type="entry name" value="FMN-dependent nitroreductase-like"/>
    <property type="match status" value="1"/>
</dbReference>
<proteinExistence type="inferred from homology"/>
<dbReference type="Proteomes" id="UP000009222">
    <property type="component" value="Chromosome"/>
</dbReference>
<accession>F5YAN5</accession>
<dbReference type="InterPro" id="IPR000415">
    <property type="entry name" value="Nitroreductase-like"/>
</dbReference>
<dbReference type="InterPro" id="IPR029479">
    <property type="entry name" value="Nitroreductase"/>
</dbReference>
<dbReference type="PANTHER" id="PTHR43673:SF10">
    <property type="entry name" value="NADH DEHYDROGENASE_NAD(P)H NITROREDUCTASE XCC3605-RELATED"/>
    <property type="match status" value="1"/>
</dbReference>
<dbReference type="InParanoid" id="F5YAN5"/>
<dbReference type="Gene3D" id="3.40.109.10">
    <property type="entry name" value="NADH Oxidase"/>
    <property type="match status" value="1"/>
</dbReference>
<dbReference type="KEGG" id="taz:TREAZ_1970"/>
<dbReference type="eggNOG" id="COG0778">
    <property type="taxonomic scope" value="Bacteria"/>
</dbReference>
<organism evidence="4 5">
    <name type="scientific">Leadbettera azotonutricia (strain ATCC BAA-888 / DSM 13862 / ZAS-9)</name>
    <name type="common">Treponema azotonutricium</name>
    <dbReference type="NCBI Taxonomy" id="545695"/>
    <lineage>
        <taxon>Bacteria</taxon>
        <taxon>Pseudomonadati</taxon>
        <taxon>Spirochaetota</taxon>
        <taxon>Spirochaetia</taxon>
        <taxon>Spirochaetales</taxon>
        <taxon>Breznakiellaceae</taxon>
        <taxon>Leadbettera</taxon>
    </lineage>
</organism>
<evidence type="ECO:0000256" key="1">
    <source>
        <dbReference type="ARBA" id="ARBA00007118"/>
    </source>
</evidence>
<dbReference type="RefSeq" id="WP_015710067.1">
    <property type="nucleotide sequence ID" value="NC_015577.1"/>
</dbReference>
<evidence type="ECO:0000256" key="2">
    <source>
        <dbReference type="ARBA" id="ARBA00023002"/>
    </source>
</evidence>
<dbReference type="PANTHER" id="PTHR43673">
    <property type="entry name" value="NAD(P)H NITROREDUCTASE YDGI-RELATED"/>
    <property type="match status" value="1"/>
</dbReference>
<dbReference type="STRING" id="545695.TREAZ_1970"/>
<gene>
    <name evidence="4" type="ordered locus">TREAZ_1970</name>
</gene>
<dbReference type="GO" id="GO:0016491">
    <property type="term" value="F:oxidoreductase activity"/>
    <property type="evidence" value="ECO:0007669"/>
    <property type="project" value="UniProtKB-KW"/>
</dbReference>
<dbReference type="Pfam" id="PF00881">
    <property type="entry name" value="Nitroreductase"/>
    <property type="match status" value="1"/>
</dbReference>
<reference evidence="5" key="1">
    <citation type="submission" date="2009-12" db="EMBL/GenBank/DDBJ databases">
        <title>Complete sequence of Treponema azotonutricium strain ZAS-9.</title>
        <authorList>
            <person name="Tetu S.G."/>
            <person name="Matson E."/>
            <person name="Ren Q."/>
            <person name="Seshadri R."/>
            <person name="Elbourne L."/>
            <person name="Hassan K.A."/>
            <person name="Durkin A."/>
            <person name="Radune D."/>
            <person name="Mohamoud Y."/>
            <person name="Shay R."/>
            <person name="Jin S."/>
            <person name="Zhang X."/>
            <person name="Lucey K."/>
            <person name="Ballor N.R."/>
            <person name="Ottesen E."/>
            <person name="Rosenthal R."/>
            <person name="Allen A."/>
            <person name="Leadbetter J.R."/>
            <person name="Paulsen I.T."/>
        </authorList>
    </citation>
    <scope>NUCLEOTIDE SEQUENCE [LARGE SCALE GENOMIC DNA]</scope>
    <source>
        <strain evidence="5">ATCC BAA-888 / DSM 13862 / ZAS-9</strain>
    </source>
</reference>
<protein>
    <submittedName>
        <fullName evidence="4">6,7-dihydropteridine reductase</fullName>
    </submittedName>
</protein>
<keyword evidence="2" id="KW-0560">Oxidoreductase</keyword>
<comment type="similarity">
    <text evidence="1">Belongs to the nitroreductase family.</text>
</comment>
<evidence type="ECO:0000313" key="4">
    <source>
        <dbReference type="EMBL" id="AEF81043.1"/>
    </source>
</evidence>
<dbReference type="OrthoDB" id="9783470at2"/>